<reference evidence="2" key="1">
    <citation type="submission" date="2020-05" db="EMBL/GenBank/DDBJ databases">
        <title>Mycena genomes resolve the evolution of fungal bioluminescence.</title>
        <authorList>
            <person name="Tsai I.J."/>
        </authorList>
    </citation>
    <scope>NUCLEOTIDE SEQUENCE</scope>
    <source>
        <strain evidence="2">160909Yilan</strain>
    </source>
</reference>
<dbReference type="AlphaFoldDB" id="A0A8H6Y3H8"/>
<dbReference type="Proteomes" id="UP000623467">
    <property type="component" value="Unassembled WGS sequence"/>
</dbReference>
<evidence type="ECO:0000256" key="1">
    <source>
        <dbReference type="SAM" id="MobiDB-lite"/>
    </source>
</evidence>
<sequence length="787" mass="87154">MAGIWKGNRSGKDSHPNATETPLDTPSATRNRTADAPASKFVGGLLRAAGSALVNTGVDGAHSSVRSVLKSPFAGKAKIDTPASNTAPATTSPAVVKTVELADVPDTLVIDGDANTANAPMKIPTIRADLDNVSTSPLDGSSPTSTNADTINATVQPDEIPTTQHEAFSAAQEHNGVIANNSSVVSTTDISDLREALGIIYEKDKDVISYPTMALAAVFDEKGLGEFSVACTKFNETSKKLIDSLGLLAQIHPLVQVVVEAFQLVTMLDMQQDNPKKVLVVKIQMQATMFALLQLRQLNGSANLAVEEATSTLMANIADAIKNCANVCAVYMNAKILARTIKSKEYEQQFADFVVRFREDADQILALVPNAQGEAEGIDVETMRGRLERVFRQLDTPDEHNLLEFLSHHSIQTCIDRIDVRADLVALAGYTLESFDRSGLSNPLRANKRLKDVLIEAHGQDVAQMCKNHKEQFNSTLVLLKQNLENVFPSPGRRVSDGDLSELWQKQGWRGNVKAQSFALALNYYYIEKFQEIGVPTAGSQNIAIPATVEPPKDQWAVAYLGVSYLRQIGEAADEDGAGYISIREANEFAARRPVLWSLPEWLAFCAAGWHTSVTWYRTRIYNILRAMVRAQQLVRSENLQAANTYLTGPHMWRVELLLRATRPNEKPAPKGKRLQALTDEYRKKETSQLERDLLTLNYKLDDNSLRALAKTRRAEYFVYPVLYLLLKRHFDVMRLACGYRFKDPTSEFDRMTQSIGAIFKVVDARIQKLRGMCAVGVIRRKRHFFI</sequence>
<feature type="region of interest" description="Disordered" evidence="1">
    <location>
        <begin position="1"/>
        <end position="33"/>
    </location>
</feature>
<evidence type="ECO:0000313" key="3">
    <source>
        <dbReference type="Proteomes" id="UP000623467"/>
    </source>
</evidence>
<keyword evidence="2" id="KW-0418">Kinase</keyword>
<evidence type="ECO:0000313" key="2">
    <source>
        <dbReference type="EMBL" id="KAF7351511.1"/>
    </source>
</evidence>
<name>A0A8H6Y3H8_9AGAR</name>
<comment type="caution">
    <text evidence="2">The sequence shown here is derived from an EMBL/GenBank/DDBJ whole genome shotgun (WGS) entry which is preliminary data.</text>
</comment>
<proteinExistence type="predicted"/>
<dbReference type="OrthoDB" id="2122982at2759"/>
<feature type="compositionally biased region" description="Polar residues" evidence="1">
    <location>
        <begin position="16"/>
        <end position="31"/>
    </location>
</feature>
<keyword evidence="2" id="KW-0808">Transferase</keyword>
<gene>
    <name evidence="2" type="ORF">MSAN_01583400</name>
</gene>
<accession>A0A8H6Y3H8</accession>
<dbReference type="GO" id="GO:0016301">
    <property type="term" value="F:kinase activity"/>
    <property type="evidence" value="ECO:0007669"/>
    <property type="project" value="UniProtKB-KW"/>
</dbReference>
<organism evidence="2 3">
    <name type="scientific">Mycena sanguinolenta</name>
    <dbReference type="NCBI Taxonomy" id="230812"/>
    <lineage>
        <taxon>Eukaryota</taxon>
        <taxon>Fungi</taxon>
        <taxon>Dikarya</taxon>
        <taxon>Basidiomycota</taxon>
        <taxon>Agaricomycotina</taxon>
        <taxon>Agaricomycetes</taxon>
        <taxon>Agaricomycetidae</taxon>
        <taxon>Agaricales</taxon>
        <taxon>Marasmiineae</taxon>
        <taxon>Mycenaceae</taxon>
        <taxon>Mycena</taxon>
    </lineage>
</organism>
<keyword evidence="3" id="KW-1185">Reference proteome</keyword>
<dbReference type="EMBL" id="JACAZH010000013">
    <property type="protein sequence ID" value="KAF7351511.1"/>
    <property type="molecule type" value="Genomic_DNA"/>
</dbReference>
<protein>
    <submittedName>
        <fullName evidence="2">Protein kinase domain-containing protein</fullName>
    </submittedName>
</protein>